<feature type="domain" description="Endonuclease NucS C-terminal" evidence="1">
    <location>
        <begin position="25"/>
        <end position="104"/>
    </location>
</feature>
<proteinExistence type="predicted"/>
<dbReference type="EMBL" id="CP029189">
    <property type="protein sequence ID" value="QES55438.1"/>
    <property type="molecule type" value="Genomic_DNA"/>
</dbReference>
<name>A0A5P2DMN4_STRVZ</name>
<dbReference type="Gene3D" id="3.40.1350.10">
    <property type="match status" value="1"/>
</dbReference>
<dbReference type="InterPro" id="IPR011856">
    <property type="entry name" value="tRNA_endonuc-like_dom_sf"/>
</dbReference>
<dbReference type="AlphaFoldDB" id="A0A5P2DMN4"/>
<gene>
    <name evidence="2" type="ORF">DEJ51_15700</name>
</gene>
<evidence type="ECO:0000313" key="2">
    <source>
        <dbReference type="EMBL" id="QES55438.1"/>
    </source>
</evidence>
<evidence type="ECO:0000313" key="3">
    <source>
        <dbReference type="Proteomes" id="UP000324101"/>
    </source>
</evidence>
<dbReference type="RefSeq" id="WP_150258121.1">
    <property type="nucleotide sequence ID" value="NZ_CP029189.1"/>
</dbReference>
<sequence>MPLEFGLWRVDDRPVRVATRPMPMESRLEELIEADPEMLGRPLLLIGRQVQTDHGKYVDLLGMDSEGGLHVLELKRDRTPREVVAQVLDYGSWVQELANEQVRDIYTRYARSRGLVEELDEAFALRFGGSPPEVLNSSHTLTVVASEIDAATERIVTYLASGYRVPVNVLFFRYFEDEGRSYLARTWLMDEAEAVAPVAGTKGRGKQEPWNGTDWYVSFGDEPGGRSWDDALRYGFVSAGGGDWFSRTLRSLPSGARIFTHIPKVGYVGVGTVSGEPKPFQDAVLTVAGESRRMADLSLRGSYRPHGGAAEETGGEDRREWVVPVDWEQAVPREKALWRTGFFANQNSACKLRAHFTIEEVSRHFGIG</sequence>
<dbReference type="GO" id="GO:0004519">
    <property type="term" value="F:endonuclease activity"/>
    <property type="evidence" value="ECO:0007669"/>
    <property type="project" value="InterPro"/>
</dbReference>
<dbReference type="GO" id="GO:0003676">
    <property type="term" value="F:nucleic acid binding"/>
    <property type="evidence" value="ECO:0007669"/>
    <property type="project" value="InterPro"/>
</dbReference>
<protein>
    <recommendedName>
        <fullName evidence="1">Endonuclease NucS C-terminal domain-containing protein</fullName>
    </recommendedName>
</protein>
<reference evidence="2 3" key="1">
    <citation type="submission" date="2018-05" db="EMBL/GenBank/DDBJ databases">
        <title>Streptomyces venezuelae.</title>
        <authorList>
            <person name="Kim W."/>
            <person name="Lee N."/>
            <person name="Cho B.-K."/>
        </authorList>
    </citation>
    <scope>NUCLEOTIDE SEQUENCE [LARGE SCALE GENOMIC DNA]</scope>
    <source>
        <strain evidence="2 3">ATCC 21018</strain>
    </source>
</reference>
<evidence type="ECO:0000259" key="1">
    <source>
        <dbReference type="Pfam" id="PF01939"/>
    </source>
</evidence>
<dbReference type="Proteomes" id="UP000324101">
    <property type="component" value="Chromosome"/>
</dbReference>
<accession>A0A5P2DMN4</accession>
<dbReference type="Pfam" id="PF01939">
    <property type="entry name" value="NucS_C"/>
    <property type="match status" value="1"/>
</dbReference>
<organism evidence="2 3">
    <name type="scientific">Streptomyces venezuelae</name>
    <dbReference type="NCBI Taxonomy" id="54571"/>
    <lineage>
        <taxon>Bacteria</taxon>
        <taxon>Bacillati</taxon>
        <taxon>Actinomycetota</taxon>
        <taxon>Actinomycetes</taxon>
        <taxon>Kitasatosporales</taxon>
        <taxon>Streptomycetaceae</taxon>
        <taxon>Streptomyces</taxon>
    </lineage>
</organism>
<dbReference type="OrthoDB" id="570199at2"/>
<dbReference type="InterPro" id="IPR048301">
    <property type="entry name" value="NucS_C"/>
</dbReference>